<reference evidence="1 2" key="1">
    <citation type="journal article" date="2012" name="J. Bacteriol.">
        <title>Complete Genome Sequence of the Naphthalene-Degrading Pseudomonas putida Strain ND6.</title>
        <authorList>
            <person name="Li S."/>
            <person name="Zhao H."/>
            <person name="Li Y."/>
            <person name="Niu S."/>
            <person name="Cai B."/>
        </authorList>
    </citation>
    <scope>NUCLEOTIDE SEQUENCE [LARGE SCALE GENOMIC DNA]</scope>
    <source>
        <strain evidence="1 2">ND6</strain>
    </source>
</reference>
<dbReference type="AlphaFoldDB" id="I3USW3"/>
<protein>
    <submittedName>
        <fullName evidence="1">Uncharacterized protein</fullName>
    </submittedName>
</protein>
<name>I3USW3_PSEPU</name>
<accession>I3USW3</accession>
<dbReference type="KEGG" id="ppi:YSA_03352"/>
<dbReference type="EMBL" id="CP003588">
    <property type="protein sequence ID" value="AFK68584.1"/>
    <property type="molecule type" value="Genomic_DNA"/>
</dbReference>
<sequence>MQNPLNPLILLSFEKLARHLLYVWYKNNNKHCNSE</sequence>
<evidence type="ECO:0000313" key="2">
    <source>
        <dbReference type="Proteomes" id="UP000005268"/>
    </source>
</evidence>
<evidence type="ECO:0000313" key="1">
    <source>
        <dbReference type="EMBL" id="AFK68584.1"/>
    </source>
</evidence>
<organism evidence="1 2">
    <name type="scientific">Pseudomonas putida ND6</name>
    <dbReference type="NCBI Taxonomy" id="231023"/>
    <lineage>
        <taxon>Bacteria</taxon>
        <taxon>Pseudomonadati</taxon>
        <taxon>Pseudomonadota</taxon>
        <taxon>Gammaproteobacteria</taxon>
        <taxon>Pseudomonadales</taxon>
        <taxon>Pseudomonadaceae</taxon>
        <taxon>Pseudomonas</taxon>
    </lineage>
</organism>
<gene>
    <name evidence="1" type="ORF">YSA_03352</name>
</gene>
<proteinExistence type="predicted"/>
<dbReference type="Proteomes" id="UP000005268">
    <property type="component" value="Chromosome"/>
</dbReference>
<dbReference type="HOGENOM" id="CLU_3366690_0_0_6"/>